<dbReference type="EMBL" id="JADFTS010000007">
    <property type="protein sequence ID" value="KAF9598374.1"/>
    <property type="molecule type" value="Genomic_DNA"/>
</dbReference>
<feature type="region of interest" description="Disordered" evidence="1">
    <location>
        <begin position="186"/>
        <end position="210"/>
    </location>
</feature>
<dbReference type="Proteomes" id="UP000631114">
    <property type="component" value="Unassembled WGS sequence"/>
</dbReference>
<feature type="region of interest" description="Disordered" evidence="1">
    <location>
        <begin position="33"/>
        <end position="66"/>
    </location>
</feature>
<organism evidence="2 3">
    <name type="scientific">Coptis chinensis</name>
    <dbReference type="NCBI Taxonomy" id="261450"/>
    <lineage>
        <taxon>Eukaryota</taxon>
        <taxon>Viridiplantae</taxon>
        <taxon>Streptophyta</taxon>
        <taxon>Embryophyta</taxon>
        <taxon>Tracheophyta</taxon>
        <taxon>Spermatophyta</taxon>
        <taxon>Magnoliopsida</taxon>
        <taxon>Ranunculales</taxon>
        <taxon>Ranunculaceae</taxon>
        <taxon>Coptidoideae</taxon>
        <taxon>Coptis</taxon>
    </lineage>
</organism>
<gene>
    <name evidence="2" type="ORF">IFM89_027276</name>
</gene>
<proteinExistence type="predicted"/>
<reference evidence="2 3" key="1">
    <citation type="submission" date="2020-10" db="EMBL/GenBank/DDBJ databases">
        <title>The Coptis chinensis genome and diversification of protoberbering-type alkaloids.</title>
        <authorList>
            <person name="Wang B."/>
            <person name="Shu S."/>
            <person name="Song C."/>
            <person name="Liu Y."/>
        </authorList>
    </citation>
    <scope>NUCLEOTIDE SEQUENCE [LARGE SCALE GENOMIC DNA]</scope>
    <source>
        <strain evidence="2">HL-2020</strain>
        <tissue evidence="2">Leaf</tissue>
    </source>
</reference>
<feature type="compositionally biased region" description="Basic and acidic residues" evidence="1">
    <location>
        <begin position="50"/>
        <end position="60"/>
    </location>
</feature>
<name>A0A835LP03_9MAGN</name>
<evidence type="ECO:0000313" key="2">
    <source>
        <dbReference type="EMBL" id="KAF9598374.1"/>
    </source>
</evidence>
<feature type="compositionally biased region" description="Basic residues" evidence="1">
    <location>
        <begin position="197"/>
        <end position="206"/>
    </location>
</feature>
<protein>
    <submittedName>
        <fullName evidence="2">Uncharacterized protein</fullName>
    </submittedName>
</protein>
<comment type="caution">
    <text evidence="2">The sequence shown here is derived from an EMBL/GenBank/DDBJ whole genome shotgun (WGS) entry which is preliminary data.</text>
</comment>
<dbReference type="OrthoDB" id="1932741at2759"/>
<evidence type="ECO:0000313" key="3">
    <source>
        <dbReference type="Proteomes" id="UP000631114"/>
    </source>
</evidence>
<dbReference type="AlphaFoldDB" id="A0A835LP03"/>
<evidence type="ECO:0000256" key="1">
    <source>
        <dbReference type="SAM" id="MobiDB-lite"/>
    </source>
</evidence>
<feature type="compositionally biased region" description="Polar residues" evidence="1">
    <location>
        <begin position="33"/>
        <end position="45"/>
    </location>
</feature>
<sequence>MMLHKHLLHVQVRHQLLGVLLVDYNNLSMRQPSHSASITQRQVDQTPPRPPDKAKERWADIQEDDTETTHAGKFALLTSSFRGIANAKTQNRLSKLIKEWDPDLLGIAEPKIDSNAISKSYIQSLGLCVTFFCNSNNQQLPNIWLLWKEGFSAPNLIHRLIKKPTIECNGSIVTMDNDYTRQQNKQKFKHAKTDKPKKGKEHKSKQTHTDEAAHLAEANALKGSFWDPEKFPEITVEDLQEFDKANGLADFD</sequence>
<keyword evidence="3" id="KW-1185">Reference proteome</keyword>
<accession>A0A835LP03</accession>